<keyword evidence="2" id="KW-1185">Reference proteome</keyword>
<name>A0A9X2K1S6_9ACTN</name>
<proteinExistence type="predicted"/>
<evidence type="ECO:0000313" key="1">
    <source>
        <dbReference type="EMBL" id="MCP2356305.1"/>
    </source>
</evidence>
<reference evidence="1" key="1">
    <citation type="submission" date="2022-06" db="EMBL/GenBank/DDBJ databases">
        <title>Sequencing the genomes of 1000 actinobacteria strains.</title>
        <authorList>
            <person name="Klenk H.-P."/>
        </authorList>
    </citation>
    <scope>NUCLEOTIDE SEQUENCE</scope>
    <source>
        <strain evidence="1">DSM 46694</strain>
    </source>
</reference>
<evidence type="ECO:0000313" key="2">
    <source>
        <dbReference type="Proteomes" id="UP001139648"/>
    </source>
</evidence>
<sequence length="63" mass="6519">MPAATSRSARSGRLTGAVVPGGTVAVTVRTPFSLLQEPPVTTTSVVPSAQVISRWAMRAVRSP</sequence>
<accession>A0A9X2K1S6</accession>
<comment type="caution">
    <text evidence="1">The sequence shown here is derived from an EMBL/GenBank/DDBJ whole genome shotgun (WGS) entry which is preliminary data.</text>
</comment>
<dbReference type="RefSeq" id="WP_253743103.1">
    <property type="nucleotide sequence ID" value="NZ_BAABKA010000001.1"/>
</dbReference>
<dbReference type="Proteomes" id="UP001139648">
    <property type="component" value="Unassembled WGS sequence"/>
</dbReference>
<gene>
    <name evidence="1" type="ORF">HD597_003325</name>
</gene>
<protein>
    <submittedName>
        <fullName evidence="1">Uncharacterized protein</fullName>
    </submittedName>
</protein>
<dbReference type="EMBL" id="JAMZEB010000002">
    <property type="protein sequence ID" value="MCP2356305.1"/>
    <property type="molecule type" value="Genomic_DNA"/>
</dbReference>
<organism evidence="1 2">
    <name type="scientific">Nonomuraea thailandensis</name>
    <dbReference type="NCBI Taxonomy" id="1188745"/>
    <lineage>
        <taxon>Bacteria</taxon>
        <taxon>Bacillati</taxon>
        <taxon>Actinomycetota</taxon>
        <taxon>Actinomycetes</taxon>
        <taxon>Streptosporangiales</taxon>
        <taxon>Streptosporangiaceae</taxon>
        <taxon>Nonomuraea</taxon>
    </lineage>
</organism>
<dbReference type="AlphaFoldDB" id="A0A9X2K1S6"/>